<dbReference type="InterPro" id="IPR036249">
    <property type="entry name" value="Thioredoxin-like_sf"/>
</dbReference>
<dbReference type="Gene3D" id="1.20.1050.10">
    <property type="match status" value="1"/>
</dbReference>
<proteinExistence type="inferred from homology"/>
<evidence type="ECO:0000259" key="3">
    <source>
        <dbReference type="PROSITE" id="PS50405"/>
    </source>
</evidence>
<dbReference type="OrthoDB" id="2309723at2759"/>
<dbReference type="CDD" id="cd03051">
    <property type="entry name" value="GST_N_GTT2_like"/>
    <property type="match status" value="1"/>
</dbReference>
<dbReference type="Proteomes" id="UP000777438">
    <property type="component" value="Unassembled WGS sequence"/>
</dbReference>
<evidence type="ECO:0000313" key="4">
    <source>
        <dbReference type="EMBL" id="KAH6889414.1"/>
    </source>
</evidence>
<comment type="similarity">
    <text evidence="1">Belongs to the GST superfamily.</text>
</comment>
<dbReference type="AlphaFoldDB" id="A0A9P8W4Z5"/>
<feature type="domain" description="GST C-terminal" evidence="3">
    <location>
        <begin position="89"/>
        <end position="220"/>
    </location>
</feature>
<dbReference type="InterPro" id="IPR004046">
    <property type="entry name" value="GST_C"/>
</dbReference>
<dbReference type="InterPro" id="IPR034345">
    <property type="entry name" value="Gtt2-like_N"/>
</dbReference>
<comment type="caution">
    <text evidence="4">The sequence shown here is derived from an EMBL/GenBank/DDBJ whole genome shotgun (WGS) entry which is preliminary data.</text>
</comment>
<dbReference type="Pfam" id="PF13409">
    <property type="entry name" value="GST_N_2"/>
    <property type="match status" value="1"/>
</dbReference>
<dbReference type="Pfam" id="PF00043">
    <property type="entry name" value="GST_C"/>
    <property type="match status" value="1"/>
</dbReference>
<reference evidence="4 5" key="1">
    <citation type="journal article" date="2021" name="Nat. Commun.">
        <title>Genetic determinants of endophytism in the Arabidopsis root mycobiome.</title>
        <authorList>
            <person name="Mesny F."/>
            <person name="Miyauchi S."/>
            <person name="Thiergart T."/>
            <person name="Pickel B."/>
            <person name="Atanasova L."/>
            <person name="Karlsson M."/>
            <person name="Huettel B."/>
            <person name="Barry K.W."/>
            <person name="Haridas S."/>
            <person name="Chen C."/>
            <person name="Bauer D."/>
            <person name="Andreopoulos W."/>
            <person name="Pangilinan J."/>
            <person name="LaButti K."/>
            <person name="Riley R."/>
            <person name="Lipzen A."/>
            <person name="Clum A."/>
            <person name="Drula E."/>
            <person name="Henrissat B."/>
            <person name="Kohler A."/>
            <person name="Grigoriev I.V."/>
            <person name="Martin F.M."/>
            <person name="Hacquard S."/>
        </authorList>
    </citation>
    <scope>NUCLEOTIDE SEQUENCE [LARGE SCALE GENOMIC DNA]</scope>
    <source>
        <strain evidence="4 5">MPI-CAGE-CH-0241</strain>
    </source>
</reference>
<feature type="domain" description="GST N-terminal" evidence="2">
    <location>
        <begin position="1"/>
        <end position="83"/>
    </location>
</feature>
<gene>
    <name evidence="4" type="ORF">B0T10DRAFT_572840</name>
</gene>
<dbReference type="SFLD" id="SFLDG00358">
    <property type="entry name" value="Main_(cytGST)"/>
    <property type="match status" value="1"/>
</dbReference>
<protein>
    <submittedName>
        <fullName evidence="4">Glutathione S-transferase</fullName>
    </submittedName>
</protein>
<dbReference type="PROSITE" id="PS50404">
    <property type="entry name" value="GST_NTER"/>
    <property type="match status" value="1"/>
</dbReference>
<dbReference type="PANTHER" id="PTHR44051">
    <property type="entry name" value="GLUTATHIONE S-TRANSFERASE-RELATED"/>
    <property type="match status" value="1"/>
</dbReference>
<dbReference type="InterPro" id="IPR036282">
    <property type="entry name" value="Glutathione-S-Trfase_C_sf"/>
</dbReference>
<dbReference type="PANTHER" id="PTHR44051:SF8">
    <property type="entry name" value="GLUTATHIONE S-TRANSFERASE GSTA"/>
    <property type="match status" value="1"/>
</dbReference>
<accession>A0A9P8W4Z5</accession>
<dbReference type="SFLD" id="SFLDS00019">
    <property type="entry name" value="Glutathione_Transferase_(cytos"/>
    <property type="match status" value="1"/>
</dbReference>
<dbReference type="SUPFAM" id="SSF47616">
    <property type="entry name" value="GST C-terminal domain-like"/>
    <property type="match status" value="1"/>
</dbReference>
<dbReference type="InterPro" id="IPR040079">
    <property type="entry name" value="Glutathione_S-Trfase"/>
</dbReference>
<organism evidence="4 5">
    <name type="scientific">Thelonectria olida</name>
    <dbReference type="NCBI Taxonomy" id="1576542"/>
    <lineage>
        <taxon>Eukaryota</taxon>
        <taxon>Fungi</taxon>
        <taxon>Dikarya</taxon>
        <taxon>Ascomycota</taxon>
        <taxon>Pezizomycotina</taxon>
        <taxon>Sordariomycetes</taxon>
        <taxon>Hypocreomycetidae</taxon>
        <taxon>Hypocreales</taxon>
        <taxon>Nectriaceae</taxon>
        <taxon>Thelonectria</taxon>
    </lineage>
</organism>
<name>A0A9P8W4Z5_9HYPO</name>
<sequence>MLLYDTLVAPNPTVVRIFILERGGLKLKVQAIDIMNLENRRLAYRTEVNKRGELPALRLDDGSVLTEITAICGYLDEVAEDGHSLFGSTPSERAVTNMWLRRMDLEIAQPLIAWYRNGAETIDFYRGHRTPIPEARVVQKVQINQALNMLDDDLDGKQYLCGTRFSAADIHLYGIVKPMLALAPWVNAPSRLNVMAWFDRMDNREACQRAIQGFGADVSV</sequence>
<dbReference type="EMBL" id="JAGPYM010000011">
    <property type="protein sequence ID" value="KAH6889414.1"/>
    <property type="molecule type" value="Genomic_DNA"/>
</dbReference>
<evidence type="ECO:0000313" key="5">
    <source>
        <dbReference type="Proteomes" id="UP000777438"/>
    </source>
</evidence>
<dbReference type="InterPro" id="IPR010987">
    <property type="entry name" value="Glutathione-S-Trfase_C-like"/>
</dbReference>
<evidence type="ECO:0000256" key="1">
    <source>
        <dbReference type="ARBA" id="ARBA00007409"/>
    </source>
</evidence>
<keyword evidence="5" id="KW-1185">Reference proteome</keyword>
<dbReference type="InterPro" id="IPR004045">
    <property type="entry name" value="Glutathione_S-Trfase_N"/>
</dbReference>
<dbReference type="Gene3D" id="3.40.30.10">
    <property type="entry name" value="Glutaredoxin"/>
    <property type="match status" value="1"/>
</dbReference>
<dbReference type="SUPFAM" id="SSF52833">
    <property type="entry name" value="Thioredoxin-like"/>
    <property type="match status" value="1"/>
</dbReference>
<dbReference type="PROSITE" id="PS50405">
    <property type="entry name" value="GST_CTER"/>
    <property type="match status" value="1"/>
</dbReference>
<evidence type="ECO:0000259" key="2">
    <source>
        <dbReference type="PROSITE" id="PS50404"/>
    </source>
</evidence>